<evidence type="ECO:0000259" key="6">
    <source>
        <dbReference type="SMART" id="SM00849"/>
    </source>
</evidence>
<keyword evidence="5" id="KW-0862">Zinc</keyword>
<dbReference type="InterPro" id="IPR001279">
    <property type="entry name" value="Metallo-B-lactamas"/>
</dbReference>
<comment type="caution">
    <text evidence="7">The sequence shown here is derived from an EMBL/GenBank/DDBJ whole genome shotgun (WGS) entry which is preliminary data.</text>
</comment>
<evidence type="ECO:0000313" key="8">
    <source>
        <dbReference type="Proteomes" id="UP001335729"/>
    </source>
</evidence>
<dbReference type="PANTHER" id="PTHR42978:SF2">
    <property type="entry name" value="102 KBASES UNSTABLE REGION: FROM 1 TO 119443"/>
    <property type="match status" value="1"/>
</dbReference>
<accession>A0ABU7MTK8</accession>
<comment type="similarity">
    <text evidence="2">Belongs to the metallo-beta-lactamase superfamily.</text>
</comment>
<evidence type="ECO:0000256" key="2">
    <source>
        <dbReference type="ARBA" id="ARBA00007749"/>
    </source>
</evidence>
<keyword evidence="4" id="KW-0378">Hydrolase</keyword>
<dbReference type="SUPFAM" id="SSF56281">
    <property type="entry name" value="Metallo-hydrolase/oxidoreductase"/>
    <property type="match status" value="1"/>
</dbReference>
<keyword evidence="3" id="KW-0479">Metal-binding</keyword>
<dbReference type="InterPro" id="IPR036866">
    <property type="entry name" value="RibonucZ/Hydroxyglut_hydro"/>
</dbReference>
<dbReference type="InterPro" id="IPR051013">
    <property type="entry name" value="MBL_superfamily_lactonases"/>
</dbReference>
<name>A0ABU7MTK8_9ACTN</name>
<dbReference type="SMART" id="SM00849">
    <property type="entry name" value="Lactamase_B"/>
    <property type="match status" value="1"/>
</dbReference>
<protein>
    <submittedName>
        <fullName evidence="7">N-acyl homoserine lactonase family protein</fullName>
    </submittedName>
</protein>
<dbReference type="PANTHER" id="PTHR42978">
    <property type="entry name" value="QUORUM-QUENCHING LACTONASE YTNP-RELATED-RELATED"/>
    <property type="match status" value="1"/>
</dbReference>
<sequence length="262" mass="28424">MTATISRLWALDAPTVTMDNSIMMFGKGGTEITMPLPSFLVEHPEHGLLIFDTGIDGAGDPGAVYGSAADLYKIDFPADYALDVQLDSLGFGTEDVRRVVMSHMHFDHTGGLRHFAGATGYVGSGELRYAKSPDHHAAPFFMPPDLAAAEQIDWLEVPACYDHDMFGDGSVVILSLPGHTPGSLALQLRLPDGSTLILSGDVAHEHDNVSCCAGMQADSDTAAAIESLKRLKLLRSRPNTRVWVNHDIDDWRMLRPNGRQVV</sequence>
<dbReference type="Gene3D" id="3.60.15.10">
    <property type="entry name" value="Ribonuclease Z/Hydroxyacylglutathione hydrolase-like"/>
    <property type="match status" value="1"/>
</dbReference>
<dbReference type="CDD" id="cd07729">
    <property type="entry name" value="AHL_lactonase_MBL-fold"/>
    <property type="match status" value="1"/>
</dbReference>
<dbReference type="RefSeq" id="WP_330505071.1">
    <property type="nucleotide sequence ID" value="NZ_JAZDUE010000008.1"/>
</dbReference>
<evidence type="ECO:0000313" key="7">
    <source>
        <dbReference type="EMBL" id="MEE4023676.1"/>
    </source>
</evidence>
<organism evidence="7 8">
    <name type="scientific">Gordonia prachuapensis</name>
    <dbReference type="NCBI Taxonomy" id="3115651"/>
    <lineage>
        <taxon>Bacteria</taxon>
        <taxon>Bacillati</taxon>
        <taxon>Actinomycetota</taxon>
        <taxon>Actinomycetes</taxon>
        <taxon>Mycobacteriales</taxon>
        <taxon>Gordoniaceae</taxon>
        <taxon>Gordonia</taxon>
    </lineage>
</organism>
<comment type="cofactor">
    <cofactor evidence="1">
        <name>Zn(2+)</name>
        <dbReference type="ChEBI" id="CHEBI:29105"/>
    </cofactor>
</comment>
<reference evidence="7 8" key="1">
    <citation type="submission" date="2024-01" db="EMBL/GenBank/DDBJ databases">
        <title>Draft genome sequence of Gordonia sp. PKS22-38.</title>
        <authorList>
            <person name="Suphannarot A."/>
            <person name="Mingma R."/>
        </authorList>
    </citation>
    <scope>NUCLEOTIDE SEQUENCE [LARGE SCALE GENOMIC DNA]</scope>
    <source>
        <strain evidence="7 8">PKS22-38</strain>
    </source>
</reference>
<gene>
    <name evidence="7" type="ORF">V1Y59_11355</name>
</gene>
<dbReference type="Proteomes" id="UP001335729">
    <property type="component" value="Unassembled WGS sequence"/>
</dbReference>
<proteinExistence type="inferred from homology"/>
<dbReference type="EMBL" id="JAZDUE010000008">
    <property type="protein sequence ID" value="MEE4023676.1"/>
    <property type="molecule type" value="Genomic_DNA"/>
</dbReference>
<evidence type="ECO:0000256" key="1">
    <source>
        <dbReference type="ARBA" id="ARBA00001947"/>
    </source>
</evidence>
<evidence type="ECO:0000256" key="3">
    <source>
        <dbReference type="ARBA" id="ARBA00022723"/>
    </source>
</evidence>
<evidence type="ECO:0000256" key="4">
    <source>
        <dbReference type="ARBA" id="ARBA00022801"/>
    </source>
</evidence>
<dbReference type="Pfam" id="PF00753">
    <property type="entry name" value="Lactamase_B"/>
    <property type="match status" value="1"/>
</dbReference>
<evidence type="ECO:0000256" key="5">
    <source>
        <dbReference type="ARBA" id="ARBA00022833"/>
    </source>
</evidence>
<feature type="domain" description="Metallo-beta-lactamase" evidence="6">
    <location>
        <begin position="35"/>
        <end position="246"/>
    </location>
</feature>
<keyword evidence="8" id="KW-1185">Reference proteome</keyword>